<evidence type="ECO:0000256" key="2">
    <source>
        <dbReference type="ARBA" id="ARBA00023295"/>
    </source>
</evidence>
<evidence type="ECO:0000313" key="5">
    <source>
        <dbReference type="Proteomes" id="UP000588586"/>
    </source>
</evidence>
<dbReference type="AlphaFoldDB" id="A0A849HGR0"/>
<organism evidence="4 5">
    <name type="scientific">Knoellia koreensis</name>
    <dbReference type="NCBI Taxonomy" id="2730921"/>
    <lineage>
        <taxon>Bacteria</taxon>
        <taxon>Bacillati</taxon>
        <taxon>Actinomycetota</taxon>
        <taxon>Actinomycetes</taxon>
        <taxon>Micrococcales</taxon>
        <taxon>Intrasporangiaceae</taxon>
        <taxon>Knoellia</taxon>
    </lineage>
</organism>
<protein>
    <submittedName>
        <fullName evidence="4">Nucleoside hydrolase</fullName>
    </submittedName>
</protein>
<dbReference type="SUPFAM" id="SSF53590">
    <property type="entry name" value="Nucleoside hydrolase"/>
    <property type="match status" value="1"/>
</dbReference>
<accession>A0A849HGR0</accession>
<evidence type="ECO:0000259" key="3">
    <source>
        <dbReference type="Pfam" id="PF01156"/>
    </source>
</evidence>
<keyword evidence="1 4" id="KW-0378">Hydrolase</keyword>
<keyword evidence="2" id="KW-0326">Glycosidase</keyword>
<name>A0A849HGR0_9MICO</name>
<dbReference type="RefSeq" id="WP_171243691.1">
    <property type="nucleotide sequence ID" value="NZ_JABEPQ010000002.1"/>
</dbReference>
<gene>
    <name evidence="4" type="ORF">HJG52_11395</name>
</gene>
<dbReference type="PANTHER" id="PTHR12304:SF4">
    <property type="entry name" value="URIDINE NUCLEOSIDASE"/>
    <property type="match status" value="1"/>
</dbReference>
<evidence type="ECO:0000313" key="4">
    <source>
        <dbReference type="EMBL" id="NNM46608.1"/>
    </source>
</evidence>
<dbReference type="GO" id="GO:0005829">
    <property type="term" value="C:cytosol"/>
    <property type="evidence" value="ECO:0007669"/>
    <property type="project" value="TreeGrafter"/>
</dbReference>
<dbReference type="EMBL" id="JABEPQ010000002">
    <property type="protein sequence ID" value="NNM46608.1"/>
    <property type="molecule type" value="Genomic_DNA"/>
</dbReference>
<feature type="domain" description="Inosine/uridine-preferring nucleoside hydrolase" evidence="3">
    <location>
        <begin position="13"/>
        <end position="322"/>
    </location>
</feature>
<dbReference type="InterPro" id="IPR023186">
    <property type="entry name" value="IUNH"/>
</dbReference>
<proteinExistence type="predicted"/>
<dbReference type="GO" id="GO:0008477">
    <property type="term" value="F:purine nucleosidase activity"/>
    <property type="evidence" value="ECO:0007669"/>
    <property type="project" value="TreeGrafter"/>
</dbReference>
<dbReference type="PANTHER" id="PTHR12304">
    <property type="entry name" value="INOSINE-URIDINE PREFERRING NUCLEOSIDE HYDROLASE"/>
    <property type="match status" value="1"/>
</dbReference>
<keyword evidence="5" id="KW-1185">Reference proteome</keyword>
<dbReference type="InterPro" id="IPR036452">
    <property type="entry name" value="Ribo_hydro-like"/>
</dbReference>
<dbReference type="GO" id="GO:0006152">
    <property type="term" value="P:purine nucleoside catabolic process"/>
    <property type="evidence" value="ECO:0007669"/>
    <property type="project" value="TreeGrafter"/>
</dbReference>
<comment type="caution">
    <text evidence="4">The sequence shown here is derived from an EMBL/GenBank/DDBJ whole genome shotgun (WGS) entry which is preliminary data.</text>
</comment>
<dbReference type="Pfam" id="PF01156">
    <property type="entry name" value="IU_nuc_hydro"/>
    <property type="match status" value="1"/>
</dbReference>
<reference evidence="4 5" key="1">
    <citation type="submission" date="2020-04" db="EMBL/GenBank/DDBJ databases">
        <title>Knoellia sp. isolate from air conditioner.</title>
        <authorList>
            <person name="Chea S."/>
            <person name="Kim D.-U."/>
        </authorList>
    </citation>
    <scope>NUCLEOTIDE SEQUENCE [LARGE SCALE GENOMIC DNA]</scope>
    <source>
        <strain evidence="4 5">DB2414S</strain>
    </source>
</reference>
<sequence length="335" mass="35434">MVRTYAANGALPVVLDVDTGVDDACAILLAALHPALDLRAVTCVGGNAPVDAVVTNTLTVLDAAERQDVPVARGAELPLLEDPVDARHVHGQDGMGDLDWVKSTRDPDSRNAVELLRDVLLEAAATGDRGRKVTLIPLAPLTNIALLLRTYPEVAEGIREVVFMGGAAADGNATASAEFNVFHDPEAAAIVLDACADLGIAVTMYGLDVFYRPRVTRASIEPLLAAGKGDAADLAAQLIAFQCKRFGDSSATIGDAGAVCAVIEPAGVRRENLPVRVELAGTWSRGRTIVDRRDWSGDLTHDPHGRARSTIDVCLDVDAQRYASLWFQTVTGGLR</sequence>
<dbReference type="Proteomes" id="UP000588586">
    <property type="component" value="Unassembled WGS sequence"/>
</dbReference>
<dbReference type="InterPro" id="IPR001910">
    <property type="entry name" value="Inosine/uridine_hydrolase_dom"/>
</dbReference>
<evidence type="ECO:0000256" key="1">
    <source>
        <dbReference type="ARBA" id="ARBA00022801"/>
    </source>
</evidence>
<dbReference type="Gene3D" id="3.90.245.10">
    <property type="entry name" value="Ribonucleoside hydrolase-like"/>
    <property type="match status" value="1"/>
</dbReference>